<keyword evidence="1" id="KW-0732">Signal</keyword>
<dbReference type="EMBL" id="CP134145">
    <property type="protein sequence ID" value="WNC70582.1"/>
    <property type="molecule type" value="Genomic_DNA"/>
</dbReference>
<evidence type="ECO:0000256" key="1">
    <source>
        <dbReference type="SAM" id="SignalP"/>
    </source>
</evidence>
<gene>
    <name evidence="2" type="ORF">RGQ13_10590</name>
</gene>
<dbReference type="Proteomes" id="UP001258994">
    <property type="component" value="Chromosome"/>
</dbReference>
<name>A0ABY9TP64_9GAMM</name>
<evidence type="ECO:0000313" key="2">
    <source>
        <dbReference type="EMBL" id="WNC70582.1"/>
    </source>
</evidence>
<protein>
    <recommendedName>
        <fullName evidence="4">Lipoprotein</fullName>
    </recommendedName>
</protein>
<organism evidence="2 3">
    <name type="scientific">Thalassotalea psychrophila</name>
    <dbReference type="NCBI Taxonomy" id="3065647"/>
    <lineage>
        <taxon>Bacteria</taxon>
        <taxon>Pseudomonadati</taxon>
        <taxon>Pseudomonadota</taxon>
        <taxon>Gammaproteobacteria</taxon>
        <taxon>Alteromonadales</taxon>
        <taxon>Colwelliaceae</taxon>
        <taxon>Thalassotalea</taxon>
    </lineage>
</organism>
<sequence length="165" mass="18398">MGKRFLFFIICFLWLSGCVSSSHIASIGARATHGTVTVDHESSKKVSLTDSDLIVSDKLFRGDYLPFTNLQSAENGSVIQNIEFDTNQIKWLNSSQGILTVLIDDEFITFDVTKKGDQLFLEHRYRNWYSYPTQTLLLVSMPVDIVLGTVTVLTAMVFAGNGAVH</sequence>
<keyword evidence="3" id="KW-1185">Reference proteome</keyword>
<dbReference type="PROSITE" id="PS51257">
    <property type="entry name" value="PROKAR_LIPOPROTEIN"/>
    <property type="match status" value="1"/>
</dbReference>
<feature type="signal peptide" evidence="1">
    <location>
        <begin position="1"/>
        <end position="25"/>
    </location>
</feature>
<feature type="chain" id="PRO_5045976970" description="Lipoprotein" evidence="1">
    <location>
        <begin position="26"/>
        <end position="165"/>
    </location>
</feature>
<proteinExistence type="predicted"/>
<reference evidence="3" key="1">
    <citation type="submission" date="2023-09" db="EMBL/GenBank/DDBJ databases">
        <authorList>
            <person name="Li S."/>
            <person name="Li X."/>
            <person name="Zhang C."/>
            <person name="Zhao Z."/>
        </authorList>
    </citation>
    <scope>NUCLEOTIDE SEQUENCE [LARGE SCALE GENOMIC DNA]</scope>
    <source>
        <strain evidence="3">SQ149</strain>
    </source>
</reference>
<evidence type="ECO:0000313" key="3">
    <source>
        <dbReference type="Proteomes" id="UP001258994"/>
    </source>
</evidence>
<evidence type="ECO:0008006" key="4">
    <source>
        <dbReference type="Google" id="ProtNLM"/>
    </source>
</evidence>
<accession>A0ABY9TP64</accession>
<dbReference type="RefSeq" id="WP_348389721.1">
    <property type="nucleotide sequence ID" value="NZ_CP134145.1"/>
</dbReference>